<name>A0A9E6Y2S0_9ACTN</name>
<accession>A0A9E6Y2S0</accession>
<proteinExistence type="predicted"/>
<dbReference type="InterPro" id="IPR003018">
    <property type="entry name" value="GAF"/>
</dbReference>
<keyword evidence="3" id="KW-1185">Reference proteome</keyword>
<dbReference type="InterPro" id="IPR029016">
    <property type="entry name" value="GAF-like_dom_sf"/>
</dbReference>
<reference evidence="2" key="1">
    <citation type="journal article" date="2022" name="Int. J. Syst. Evol. Microbiol.">
        <title>Pseudomonas aegrilactucae sp. nov. and Pseudomonas morbosilactucae sp. nov., pathogens causing bacterial rot of lettuce in Japan.</title>
        <authorList>
            <person name="Sawada H."/>
            <person name="Fujikawa T."/>
            <person name="Satou M."/>
        </authorList>
    </citation>
    <scope>NUCLEOTIDE SEQUENCE</scope>
    <source>
        <strain evidence="2">0166_1</strain>
    </source>
</reference>
<dbReference type="Gene3D" id="3.30.450.40">
    <property type="match status" value="1"/>
</dbReference>
<gene>
    <name evidence="2" type="ORF">DSM104329_05561</name>
</gene>
<protein>
    <recommendedName>
        <fullName evidence="1">GAF domain-containing protein</fullName>
    </recommendedName>
</protein>
<dbReference type="Pfam" id="PF01590">
    <property type="entry name" value="GAF"/>
    <property type="match status" value="1"/>
</dbReference>
<sequence>MGSMSTESQPLTAALRDAALDALVGALREALDVGRCTLRLDRPGETFPVVHESRAPGVGTLIGETTVVLTGQPVVEAMLAGVPQVVQDDCATASDDPAFQRMLGVYGGMASQIVTAVRVDGELRGIVSLHQLGTARRWTAAETEAAARGAGLIGAVLAEAAR</sequence>
<dbReference type="SUPFAM" id="SSF55781">
    <property type="entry name" value="GAF domain-like"/>
    <property type="match status" value="1"/>
</dbReference>
<evidence type="ECO:0000259" key="1">
    <source>
        <dbReference type="Pfam" id="PF01590"/>
    </source>
</evidence>
<dbReference type="KEGG" id="sbae:DSM104329_05561"/>
<evidence type="ECO:0000313" key="2">
    <source>
        <dbReference type="EMBL" id="UGS39129.1"/>
    </source>
</evidence>
<evidence type="ECO:0000313" key="3">
    <source>
        <dbReference type="Proteomes" id="UP001162834"/>
    </source>
</evidence>
<dbReference type="EMBL" id="CP087164">
    <property type="protein sequence ID" value="UGS39129.1"/>
    <property type="molecule type" value="Genomic_DNA"/>
</dbReference>
<dbReference type="Proteomes" id="UP001162834">
    <property type="component" value="Chromosome"/>
</dbReference>
<feature type="domain" description="GAF" evidence="1">
    <location>
        <begin position="17"/>
        <end position="155"/>
    </location>
</feature>
<organism evidence="2 3">
    <name type="scientific">Capillimicrobium parvum</name>
    <dbReference type="NCBI Taxonomy" id="2884022"/>
    <lineage>
        <taxon>Bacteria</taxon>
        <taxon>Bacillati</taxon>
        <taxon>Actinomycetota</taxon>
        <taxon>Thermoleophilia</taxon>
        <taxon>Solirubrobacterales</taxon>
        <taxon>Capillimicrobiaceae</taxon>
        <taxon>Capillimicrobium</taxon>
    </lineage>
</organism>
<dbReference type="AlphaFoldDB" id="A0A9E6Y2S0"/>